<evidence type="ECO:0000313" key="10">
    <source>
        <dbReference type="EMBL" id="KQJ85320.1"/>
    </source>
</evidence>
<dbReference type="GO" id="GO:0030132">
    <property type="term" value="C:clathrin coat of coated pit"/>
    <property type="evidence" value="ECO:0007669"/>
    <property type="project" value="InterPro"/>
</dbReference>
<organism evidence="10">
    <name type="scientific">Brachypodium distachyon</name>
    <name type="common">Purple false brome</name>
    <name type="synonym">Trachynia distachya</name>
    <dbReference type="NCBI Taxonomy" id="15368"/>
    <lineage>
        <taxon>Eukaryota</taxon>
        <taxon>Viridiplantae</taxon>
        <taxon>Streptophyta</taxon>
        <taxon>Embryophyta</taxon>
        <taxon>Tracheophyta</taxon>
        <taxon>Spermatophyta</taxon>
        <taxon>Magnoliopsida</taxon>
        <taxon>Liliopsida</taxon>
        <taxon>Poales</taxon>
        <taxon>Poaceae</taxon>
        <taxon>BOP clade</taxon>
        <taxon>Pooideae</taxon>
        <taxon>Stipodae</taxon>
        <taxon>Brachypodieae</taxon>
        <taxon>Brachypodium</taxon>
    </lineage>
</organism>
<keyword evidence="8" id="KW-0175">Coiled coil</keyword>
<dbReference type="Gramene" id="KQJ85320">
    <property type="protein sequence ID" value="KQJ85320"/>
    <property type="gene ID" value="BRADI_5g26280v3"/>
</dbReference>
<dbReference type="GO" id="GO:0030130">
    <property type="term" value="C:clathrin coat of trans-Golgi network vesicle"/>
    <property type="evidence" value="ECO:0007669"/>
    <property type="project" value="InterPro"/>
</dbReference>
<evidence type="ECO:0000256" key="9">
    <source>
        <dbReference type="SAM" id="MobiDB-lite"/>
    </source>
</evidence>
<evidence type="ECO:0000256" key="7">
    <source>
        <dbReference type="RuleBase" id="RU363137"/>
    </source>
</evidence>
<dbReference type="PANTHER" id="PTHR10639">
    <property type="entry name" value="CLATHRIN LIGHT CHAIN"/>
    <property type="match status" value="1"/>
</dbReference>
<comment type="similarity">
    <text evidence="3 7">Belongs to the clathrin light chain family.</text>
</comment>
<dbReference type="ExpressionAtlas" id="A0A0Q3IGE6">
    <property type="expression patterns" value="baseline"/>
</dbReference>
<dbReference type="GO" id="GO:0005886">
    <property type="term" value="C:plasma membrane"/>
    <property type="evidence" value="ECO:0000318"/>
    <property type="project" value="GO_Central"/>
</dbReference>
<dbReference type="GO" id="GO:0006886">
    <property type="term" value="P:intracellular protein transport"/>
    <property type="evidence" value="ECO:0007669"/>
    <property type="project" value="InterPro"/>
</dbReference>
<feature type="region of interest" description="Disordered" evidence="9">
    <location>
        <begin position="264"/>
        <end position="292"/>
    </location>
</feature>
<dbReference type="GO" id="GO:0030125">
    <property type="term" value="C:clathrin vesicle coat"/>
    <property type="evidence" value="ECO:0000318"/>
    <property type="project" value="GO_Central"/>
</dbReference>
<evidence type="ECO:0000256" key="4">
    <source>
        <dbReference type="ARBA" id="ARBA00023136"/>
    </source>
</evidence>
<feature type="coiled-coil region" evidence="8">
    <location>
        <begin position="176"/>
        <end position="207"/>
    </location>
</feature>
<comment type="function">
    <text evidence="1 7">Clathrin is the major protein of the polyhedral coat of coated pits and vesicles.</text>
</comment>
<feature type="compositionally biased region" description="Acidic residues" evidence="9">
    <location>
        <begin position="119"/>
        <end position="128"/>
    </location>
</feature>
<feature type="region of interest" description="Disordered" evidence="9">
    <location>
        <begin position="119"/>
        <end position="160"/>
    </location>
</feature>
<feature type="region of interest" description="Disordered" evidence="9">
    <location>
        <begin position="304"/>
        <end position="365"/>
    </location>
</feature>
<dbReference type="GO" id="GO:0032050">
    <property type="term" value="F:clathrin heavy chain binding"/>
    <property type="evidence" value="ECO:0000318"/>
    <property type="project" value="GO_Central"/>
</dbReference>
<reference evidence="10" key="2">
    <citation type="submission" date="2017-06" db="EMBL/GenBank/DDBJ databases">
        <title>WGS assembly of Brachypodium distachyon.</title>
        <authorList>
            <consortium name="The International Brachypodium Initiative"/>
            <person name="Lucas S."/>
            <person name="Harmon-Smith M."/>
            <person name="Lail K."/>
            <person name="Tice H."/>
            <person name="Grimwood J."/>
            <person name="Bruce D."/>
            <person name="Barry K."/>
            <person name="Shu S."/>
            <person name="Lindquist E."/>
            <person name="Wang M."/>
            <person name="Pitluck S."/>
            <person name="Vogel J.P."/>
            <person name="Garvin D.F."/>
            <person name="Mockler T.C."/>
            <person name="Schmutz J."/>
            <person name="Rokhsar D."/>
            <person name="Bevan M.W."/>
        </authorList>
    </citation>
    <scope>NUCLEOTIDE SEQUENCE</scope>
    <source>
        <strain evidence="10">Bd21</strain>
    </source>
</reference>
<dbReference type="InParanoid" id="A0A0Q3IGE6"/>
<keyword evidence="6 7" id="KW-0968">Cytoplasmic vesicle</keyword>
<feature type="compositionally biased region" description="Basic and acidic residues" evidence="9">
    <location>
        <begin position="264"/>
        <end position="276"/>
    </location>
</feature>
<feature type="compositionally biased region" description="Pro residues" evidence="9">
    <location>
        <begin position="307"/>
        <end position="317"/>
    </location>
</feature>
<dbReference type="EMBL" id="CM000884">
    <property type="protein sequence ID" value="KQJ85320.1"/>
    <property type="molecule type" value="Genomic_DNA"/>
</dbReference>
<keyword evidence="12" id="KW-1185">Reference proteome</keyword>
<proteinExistence type="inferred from homology"/>
<feature type="region of interest" description="Disordered" evidence="9">
    <location>
        <begin position="35"/>
        <end position="89"/>
    </location>
</feature>
<accession>A0A0Q3IGE6</accession>
<feature type="compositionally biased region" description="Polar residues" evidence="9">
    <location>
        <begin position="44"/>
        <end position="59"/>
    </location>
</feature>
<dbReference type="GO" id="GO:0005198">
    <property type="term" value="F:structural molecule activity"/>
    <property type="evidence" value="ECO:0007669"/>
    <property type="project" value="InterPro"/>
</dbReference>
<dbReference type="EnsemblPlants" id="KQJ85320">
    <property type="protein sequence ID" value="KQJ85320"/>
    <property type="gene ID" value="BRADI_5g26280v3"/>
</dbReference>
<evidence type="ECO:0000256" key="2">
    <source>
        <dbReference type="ARBA" id="ARBA00004180"/>
    </source>
</evidence>
<evidence type="ECO:0000256" key="1">
    <source>
        <dbReference type="ARBA" id="ARBA00003913"/>
    </source>
</evidence>
<keyword evidence="4 7" id="KW-0472">Membrane</keyword>
<dbReference type="STRING" id="15368.A0A0Q3IGE6"/>
<protein>
    <recommendedName>
        <fullName evidence="7">Clathrin light chain</fullName>
    </recommendedName>
</protein>
<comment type="subcellular location">
    <subcellularLocation>
        <location evidence="2 7">Cytoplasmic vesicle membrane</location>
        <topology evidence="2 7">Peripheral membrane protein</topology>
        <orientation evidence="2 7">Cytoplasmic side</orientation>
    </subcellularLocation>
    <subcellularLocation>
        <location evidence="7">Membrane</location>
        <location evidence="7">Coated pit</location>
        <topology evidence="7">Peripheral membrane protein</topology>
        <orientation evidence="7">Cytoplasmic side</orientation>
    </subcellularLocation>
    <text evidence="7">Cytoplasmic face of coated pits and vesicles.</text>
</comment>
<dbReference type="GO" id="GO:0072583">
    <property type="term" value="P:clathrin-dependent endocytosis"/>
    <property type="evidence" value="ECO:0000318"/>
    <property type="project" value="GO_Central"/>
</dbReference>
<feature type="compositionally biased region" description="Low complexity" evidence="9">
    <location>
        <begin position="318"/>
        <end position="336"/>
    </location>
</feature>
<feature type="compositionally biased region" description="Basic and acidic residues" evidence="9">
    <location>
        <begin position="355"/>
        <end position="365"/>
    </location>
</feature>
<evidence type="ECO:0000313" key="11">
    <source>
        <dbReference type="EnsemblPlants" id="KQJ85320"/>
    </source>
</evidence>
<evidence type="ECO:0000256" key="6">
    <source>
        <dbReference type="ARBA" id="ARBA00023329"/>
    </source>
</evidence>
<reference evidence="11" key="3">
    <citation type="submission" date="2018-08" db="UniProtKB">
        <authorList>
            <consortium name="EnsemblPlants"/>
        </authorList>
    </citation>
    <scope>IDENTIFICATION</scope>
    <source>
        <strain evidence="11">cv. Bd21</strain>
    </source>
</reference>
<evidence type="ECO:0000256" key="8">
    <source>
        <dbReference type="SAM" id="Coils"/>
    </source>
</evidence>
<evidence type="ECO:0000256" key="3">
    <source>
        <dbReference type="ARBA" id="ARBA00005263"/>
    </source>
</evidence>
<dbReference type="Proteomes" id="UP000008810">
    <property type="component" value="Chromosome 5"/>
</dbReference>
<name>A0A0Q3IGE6_BRADI</name>
<dbReference type="FunCoup" id="A0A0Q3IGE6">
    <property type="interactions" value="1935"/>
</dbReference>
<sequence>MKKAGITIIHRNAKRSLNTTQDIIQAHHKTAAAHVTGAPHQPTVPKTSASLPPTTTTMDSFFADGGSDELQRTASHPFDDDSTSAAAASGGEAEGYSSFAAAGFSSFIDPEAAEFQGEDVDEEIDAESDGGGVPVPVRHVSGGYSPSPFLPDDSDDFGGPVLPPPAEMGREEGAALREWRRRNALELEEKERKEKELRAQIIAEAEEFKIAFYEKRIQTCETNKVHSREREKIFVENQEKFHASADKQYWKSISELIPHEIATIEKRGKKDKDKKPSIAVIQGPKPGKPTDLSRMRQVLVKLKHAPPPHMLQPPPAPVAAAAGAKDAAKDGMPAPANGTKQPAESKETPTNGPVEVEKEQPAASE</sequence>
<dbReference type="PANTHER" id="PTHR10639:SF42">
    <property type="entry name" value="CLATHRIN LIGHT CHAIN 1"/>
    <property type="match status" value="1"/>
</dbReference>
<dbReference type="AlphaFoldDB" id="A0A0Q3IGE6"/>
<evidence type="ECO:0000256" key="5">
    <source>
        <dbReference type="ARBA" id="ARBA00023176"/>
    </source>
</evidence>
<dbReference type="InterPro" id="IPR000996">
    <property type="entry name" value="Clathrin_L-chain"/>
</dbReference>
<keyword evidence="5 7" id="KW-0168">Coated pit</keyword>
<reference evidence="10 11" key="1">
    <citation type="journal article" date="2010" name="Nature">
        <title>Genome sequencing and analysis of the model grass Brachypodium distachyon.</title>
        <authorList>
            <consortium name="International Brachypodium Initiative"/>
        </authorList>
    </citation>
    <scope>NUCLEOTIDE SEQUENCE [LARGE SCALE GENOMIC DNA]</scope>
    <source>
        <strain evidence="10 11">Bd21</strain>
    </source>
</reference>
<gene>
    <name evidence="10" type="ORF">BRADI_5g26280v3</name>
</gene>
<dbReference type="OrthoDB" id="782264at2759"/>
<evidence type="ECO:0000313" key="12">
    <source>
        <dbReference type="Proteomes" id="UP000008810"/>
    </source>
</evidence>
<dbReference type="Pfam" id="PF01086">
    <property type="entry name" value="Clathrin_lg_ch"/>
    <property type="match status" value="1"/>
</dbReference>